<dbReference type="NCBIfam" id="TIGR00010">
    <property type="entry name" value="YchF/TatD family DNA exonuclease"/>
    <property type="match status" value="1"/>
</dbReference>
<feature type="binding site" evidence="3">
    <location>
        <position position="188"/>
    </location>
    <ligand>
        <name>a divalent metal cation</name>
        <dbReference type="ChEBI" id="CHEBI:60240"/>
        <label>1</label>
    </ligand>
</feature>
<feature type="binding site" evidence="3">
    <location>
        <position position="128"/>
    </location>
    <ligand>
        <name>a divalent metal cation</name>
        <dbReference type="ChEBI" id="CHEBI:60240"/>
        <label>2</label>
    </ligand>
</feature>
<dbReference type="SUPFAM" id="SSF51556">
    <property type="entry name" value="Metallo-dependent hydrolases"/>
    <property type="match status" value="1"/>
</dbReference>
<dbReference type="GO" id="GO:0016788">
    <property type="term" value="F:hydrolase activity, acting on ester bonds"/>
    <property type="evidence" value="ECO:0007669"/>
    <property type="project" value="InterPro"/>
</dbReference>
<dbReference type="GO" id="GO:0005829">
    <property type="term" value="C:cytosol"/>
    <property type="evidence" value="ECO:0007669"/>
    <property type="project" value="TreeGrafter"/>
</dbReference>
<dbReference type="GO" id="GO:0004536">
    <property type="term" value="F:DNA nuclease activity"/>
    <property type="evidence" value="ECO:0007669"/>
    <property type="project" value="InterPro"/>
</dbReference>
<dbReference type="PROSITE" id="PS01090">
    <property type="entry name" value="TATD_2"/>
    <property type="match status" value="1"/>
</dbReference>
<dbReference type="CDD" id="cd01310">
    <property type="entry name" value="TatD_DNAse"/>
    <property type="match status" value="1"/>
</dbReference>
<dbReference type="InterPro" id="IPR001130">
    <property type="entry name" value="TatD-like"/>
</dbReference>
<dbReference type="InterPro" id="IPR018228">
    <property type="entry name" value="DNase_TatD-rel_CS"/>
</dbReference>
<dbReference type="InterPro" id="IPR032466">
    <property type="entry name" value="Metal_Hydrolase"/>
</dbReference>
<evidence type="ECO:0000256" key="3">
    <source>
        <dbReference type="PIRSR" id="PIRSR005902-1"/>
    </source>
</evidence>
<accession>A0A2A4YED1</accession>
<evidence type="ECO:0000256" key="1">
    <source>
        <dbReference type="ARBA" id="ARBA00022723"/>
    </source>
</evidence>
<gene>
    <name evidence="4" type="ORF">COB11_05835</name>
</gene>
<feature type="binding site" evidence="3">
    <location>
        <position position="8"/>
    </location>
    <ligand>
        <name>a divalent metal cation</name>
        <dbReference type="ChEBI" id="CHEBI:60240"/>
        <label>1</label>
    </ligand>
</feature>
<protein>
    <submittedName>
        <fullName evidence="4">Hydrolase TatD</fullName>
    </submittedName>
</protein>
<feature type="binding site" evidence="3">
    <location>
        <position position="6"/>
    </location>
    <ligand>
        <name>a divalent metal cation</name>
        <dbReference type="ChEBI" id="CHEBI:60240"/>
        <label>1</label>
    </ligand>
</feature>
<dbReference type="Pfam" id="PF01026">
    <property type="entry name" value="TatD_DNase"/>
    <property type="match status" value="1"/>
</dbReference>
<dbReference type="AlphaFoldDB" id="A0A2A4YED1"/>
<sequence length="239" mass="26991">MFTDSHAHLTFDTLYENVEEILKRAKDAGVNRIFNICTDIKTAERGIELAAKHDYIHNIGATTPHDVEKEGEEHFPYFEKLAKEGSLVAVGETGLDYYYEHSKKSLQKKFLIKYFHLARETNLPVVIHCRDAFDDLFEIADAEFANSEKALDRGYYVSFSGIATFKKSEGLREAASYVPLDQMLIETDSPYLAPQSKRGKVNEPAYLKETAEMLAILKGVSLEDFAKITSQNASFVFGV</sequence>
<evidence type="ECO:0000313" key="4">
    <source>
        <dbReference type="EMBL" id="PCI93163.1"/>
    </source>
</evidence>
<proteinExistence type="predicted"/>
<dbReference type="Gene3D" id="3.20.20.140">
    <property type="entry name" value="Metal-dependent hydrolases"/>
    <property type="match status" value="1"/>
</dbReference>
<evidence type="ECO:0000256" key="2">
    <source>
        <dbReference type="ARBA" id="ARBA00022801"/>
    </source>
</evidence>
<organism evidence="4 5">
    <name type="scientific">Aerophobetes bacterium</name>
    <dbReference type="NCBI Taxonomy" id="2030807"/>
    <lineage>
        <taxon>Bacteria</taxon>
        <taxon>Candidatus Aerophobota</taxon>
    </lineage>
</organism>
<dbReference type="EMBL" id="NVUU01000070">
    <property type="protein sequence ID" value="PCI93163.1"/>
    <property type="molecule type" value="Genomic_DNA"/>
</dbReference>
<dbReference type="Proteomes" id="UP000217838">
    <property type="component" value="Unassembled WGS sequence"/>
</dbReference>
<dbReference type="InterPro" id="IPR015991">
    <property type="entry name" value="TatD/YcfH-like"/>
</dbReference>
<keyword evidence="2 4" id="KW-0378">Hydrolase</keyword>
<dbReference type="PIRSF" id="PIRSF005902">
    <property type="entry name" value="DNase_TatD"/>
    <property type="match status" value="1"/>
</dbReference>
<dbReference type="PANTHER" id="PTHR46124:SF2">
    <property type="entry name" value="D-AMINOACYL-TRNA DEACYLASE"/>
    <property type="match status" value="1"/>
</dbReference>
<keyword evidence="1 3" id="KW-0479">Metal-binding</keyword>
<name>A0A2A4YED1_UNCAE</name>
<dbReference type="GO" id="GO:0046872">
    <property type="term" value="F:metal ion binding"/>
    <property type="evidence" value="ECO:0007669"/>
    <property type="project" value="UniProtKB-KW"/>
</dbReference>
<evidence type="ECO:0000313" key="5">
    <source>
        <dbReference type="Proteomes" id="UP000217838"/>
    </source>
</evidence>
<dbReference type="FunFam" id="3.20.20.140:FF:000005">
    <property type="entry name" value="TatD family hydrolase"/>
    <property type="match status" value="1"/>
</dbReference>
<dbReference type="PANTHER" id="PTHR46124">
    <property type="entry name" value="D-AMINOACYL-TRNA DEACYLASE"/>
    <property type="match status" value="1"/>
</dbReference>
<comment type="caution">
    <text evidence="4">The sequence shown here is derived from an EMBL/GenBank/DDBJ whole genome shotgun (WGS) entry which is preliminary data.</text>
</comment>
<reference evidence="5" key="1">
    <citation type="submission" date="2017-08" db="EMBL/GenBank/DDBJ databases">
        <title>A dynamic microbial community with high functional redundancy inhabits the cold, oxic subseafloor aquifer.</title>
        <authorList>
            <person name="Tully B.J."/>
            <person name="Wheat C.G."/>
            <person name="Glazer B.T."/>
            <person name="Huber J.A."/>
        </authorList>
    </citation>
    <scope>NUCLEOTIDE SEQUENCE [LARGE SCALE GENOMIC DNA]</scope>
</reference>
<feature type="binding site" evidence="3">
    <location>
        <position position="92"/>
    </location>
    <ligand>
        <name>a divalent metal cation</name>
        <dbReference type="ChEBI" id="CHEBI:60240"/>
        <label>1</label>
    </ligand>
</feature>